<organism evidence="1 2">
    <name type="scientific">Adiantum capillus-veneris</name>
    <name type="common">Maidenhair fern</name>
    <dbReference type="NCBI Taxonomy" id="13818"/>
    <lineage>
        <taxon>Eukaryota</taxon>
        <taxon>Viridiplantae</taxon>
        <taxon>Streptophyta</taxon>
        <taxon>Embryophyta</taxon>
        <taxon>Tracheophyta</taxon>
        <taxon>Polypodiopsida</taxon>
        <taxon>Polypodiidae</taxon>
        <taxon>Polypodiales</taxon>
        <taxon>Pteridineae</taxon>
        <taxon>Pteridaceae</taxon>
        <taxon>Vittarioideae</taxon>
        <taxon>Adiantum</taxon>
    </lineage>
</organism>
<comment type="caution">
    <text evidence="1">The sequence shown here is derived from an EMBL/GenBank/DDBJ whole genome shotgun (WGS) entry which is preliminary data.</text>
</comment>
<keyword evidence="2" id="KW-1185">Reference proteome</keyword>
<feature type="non-terminal residue" evidence="1">
    <location>
        <position position="53"/>
    </location>
</feature>
<dbReference type="Proteomes" id="UP000886520">
    <property type="component" value="Chromosome 11"/>
</dbReference>
<feature type="non-terminal residue" evidence="1">
    <location>
        <position position="1"/>
    </location>
</feature>
<name>A0A9D4US52_ADICA</name>
<sequence>NVAVEPVFTDISYCKVLEASNVLKEFIDQQNVNTAILLKENEKLTMEDEELKQ</sequence>
<evidence type="ECO:0000313" key="1">
    <source>
        <dbReference type="EMBL" id="KAI5073099.1"/>
    </source>
</evidence>
<gene>
    <name evidence="1" type="ORF">GOP47_0011112</name>
</gene>
<proteinExistence type="predicted"/>
<reference evidence="1" key="1">
    <citation type="submission" date="2021-01" db="EMBL/GenBank/DDBJ databases">
        <title>Adiantum capillus-veneris genome.</title>
        <authorList>
            <person name="Fang Y."/>
            <person name="Liao Q."/>
        </authorList>
    </citation>
    <scope>NUCLEOTIDE SEQUENCE</scope>
    <source>
        <strain evidence="1">H3</strain>
        <tissue evidence="1">Leaf</tissue>
    </source>
</reference>
<accession>A0A9D4US52</accession>
<evidence type="ECO:0000313" key="2">
    <source>
        <dbReference type="Proteomes" id="UP000886520"/>
    </source>
</evidence>
<dbReference type="EMBL" id="JABFUD020000011">
    <property type="protein sequence ID" value="KAI5073099.1"/>
    <property type="molecule type" value="Genomic_DNA"/>
</dbReference>
<dbReference type="AlphaFoldDB" id="A0A9D4US52"/>
<protein>
    <submittedName>
        <fullName evidence="1">Uncharacterized protein</fullName>
    </submittedName>
</protein>